<evidence type="ECO:0000313" key="1">
    <source>
        <dbReference type="EMBL" id="GFR31506.1"/>
    </source>
</evidence>
<dbReference type="AlphaFoldDB" id="A0A8X6K555"/>
<organism evidence="1 2">
    <name type="scientific">Trichonephila clavata</name>
    <name type="common">Joro spider</name>
    <name type="synonym">Nephila clavata</name>
    <dbReference type="NCBI Taxonomy" id="2740835"/>
    <lineage>
        <taxon>Eukaryota</taxon>
        <taxon>Metazoa</taxon>
        <taxon>Ecdysozoa</taxon>
        <taxon>Arthropoda</taxon>
        <taxon>Chelicerata</taxon>
        <taxon>Arachnida</taxon>
        <taxon>Araneae</taxon>
        <taxon>Araneomorphae</taxon>
        <taxon>Entelegynae</taxon>
        <taxon>Araneoidea</taxon>
        <taxon>Nephilidae</taxon>
        <taxon>Trichonephila</taxon>
    </lineage>
</organism>
<reference evidence="1" key="1">
    <citation type="submission" date="2020-07" db="EMBL/GenBank/DDBJ databases">
        <title>Multicomponent nature underlies the extraordinary mechanical properties of spider dragline silk.</title>
        <authorList>
            <person name="Kono N."/>
            <person name="Nakamura H."/>
            <person name="Mori M."/>
            <person name="Yoshida Y."/>
            <person name="Ohtoshi R."/>
            <person name="Malay A.D."/>
            <person name="Moran D.A.P."/>
            <person name="Tomita M."/>
            <person name="Numata K."/>
            <person name="Arakawa K."/>
        </authorList>
    </citation>
    <scope>NUCLEOTIDE SEQUENCE</scope>
</reference>
<proteinExistence type="predicted"/>
<gene>
    <name evidence="1" type="ORF">TNCT_282871</name>
</gene>
<sequence>MECILSSRRIAPPLPVRNSTPLLSANSFVCVRFAFSAIFPFQMKNCRRLLRQGLPREKIEGFGKGVEKNSFSEAPRKVDIGQPRINILRWTPLAASKRIKKSVKGLFLFCSIGEKL</sequence>
<keyword evidence="2" id="KW-1185">Reference proteome</keyword>
<comment type="caution">
    <text evidence="1">The sequence shown here is derived from an EMBL/GenBank/DDBJ whole genome shotgun (WGS) entry which is preliminary data.</text>
</comment>
<dbReference type="EMBL" id="BMAO01039451">
    <property type="protein sequence ID" value="GFR31506.1"/>
    <property type="molecule type" value="Genomic_DNA"/>
</dbReference>
<protein>
    <submittedName>
        <fullName evidence="1">Uncharacterized protein</fullName>
    </submittedName>
</protein>
<dbReference type="Proteomes" id="UP000887116">
    <property type="component" value="Unassembled WGS sequence"/>
</dbReference>
<accession>A0A8X6K555</accession>
<evidence type="ECO:0000313" key="2">
    <source>
        <dbReference type="Proteomes" id="UP000887116"/>
    </source>
</evidence>
<name>A0A8X6K555_TRICU</name>